<protein>
    <recommendedName>
        <fullName evidence="4">Lipoprotein</fullName>
    </recommendedName>
</protein>
<dbReference type="Proteomes" id="UP000245618">
    <property type="component" value="Unassembled WGS sequence"/>
</dbReference>
<accession>A0A2U1JLM3</accession>
<keyword evidence="1" id="KW-0732">Signal</keyword>
<dbReference type="OrthoDB" id="1114031at2"/>
<comment type="caution">
    <text evidence="2">The sequence shown here is derived from an EMBL/GenBank/DDBJ whole genome shotgun (WGS) entry which is preliminary data.</text>
</comment>
<feature type="chain" id="PRO_5015680157" description="Lipoprotein" evidence="1">
    <location>
        <begin position="22"/>
        <end position="271"/>
    </location>
</feature>
<dbReference type="AlphaFoldDB" id="A0A2U1JLM3"/>
<name>A0A2U1JLM3_9FLAO</name>
<proteinExistence type="predicted"/>
<dbReference type="PROSITE" id="PS51257">
    <property type="entry name" value="PROKAR_LIPOPROTEIN"/>
    <property type="match status" value="1"/>
</dbReference>
<keyword evidence="3" id="KW-1185">Reference proteome</keyword>
<evidence type="ECO:0000256" key="1">
    <source>
        <dbReference type="SAM" id="SignalP"/>
    </source>
</evidence>
<dbReference type="RefSeq" id="WP_116764606.1">
    <property type="nucleotide sequence ID" value="NZ_QCZH01000028.1"/>
</dbReference>
<gene>
    <name evidence="2" type="ORF">DB891_16095</name>
</gene>
<feature type="signal peptide" evidence="1">
    <location>
        <begin position="1"/>
        <end position="21"/>
    </location>
</feature>
<evidence type="ECO:0008006" key="4">
    <source>
        <dbReference type="Google" id="ProtNLM"/>
    </source>
</evidence>
<organism evidence="2 3">
    <name type="scientific">Flavobacterium laiguense</name>
    <dbReference type="NCBI Taxonomy" id="2169409"/>
    <lineage>
        <taxon>Bacteria</taxon>
        <taxon>Pseudomonadati</taxon>
        <taxon>Bacteroidota</taxon>
        <taxon>Flavobacteriia</taxon>
        <taxon>Flavobacteriales</taxon>
        <taxon>Flavobacteriaceae</taxon>
        <taxon>Flavobacterium</taxon>
    </lineage>
</organism>
<dbReference type="EMBL" id="QCZH01000028">
    <property type="protein sequence ID" value="PWA06066.1"/>
    <property type="molecule type" value="Genomic_DNA"/>
</dbReference>
<reference evidence="2 3" key="1">
    <citation type="submission" date="2018-04" db="EMBL/GenBank/DDBJ databases">
        <title>Flavobacterium sp. nov., isolated from glacier ice.</title>
        <authorList>
            <person name="Liu Q."/>
            <person name="Xin Y.-H."/>
        </authorList>
    </citation>
    <scope>NUCLEOTIDE SEQUENCE [LARGE SCALE GENOMIC DNA]</scope>
    <source>
        <strain evidence="2 3">LB2P30</strain>
    </source>
</reference>
<sequence length="271" mass="29434">MRKIKFLFPVFSMLALTVVSCTKEDVAAASDTTPVVASASIDVVNELDIQTGTQVSFEKLTSRKTGKSLTGSCAEVTMDPITTTFPKTFYVNFGDGCTTNSITRKGKLKITFSNYITVTGSTMTVERINYSVNGNMVEGKIVYKNTTINPDIPQWTRTVTDGKFTDSKGEIYLNTGTHTVKQTAGVSTPLLLNDNTYEMTEGTHTVTKENGAKITLTVVESIIKNHSCDYVSKGKLKVESTLLNGVIDYGNGDCDNKATYTQGGITFPITM</sequence>
<evidence type="ECO:0000313" key="3">
    <source>
        <dbReference type="Proteomes" id="UP000245618"/>
    </source>
</evidence>
<evidence type="ECO:0000313" key="2">
    <source>
        <dbReference type="EMBL" id="PWA06066.1"/>
    </source>
</evidence>